<dbReference type="Ensembl" id="ENSCMMT00000025759.1">
    <property type="protein sequence ID" value="ENSCMMP00000023531.1"/>
    <property type="gene ID" value="ENSCMMG00000014629.1"/>
</dbReference>
<dbReference type="GO" id="GO:0003676">
    <property type="term" value="F:nucleic acid binding"/>
    <property type="evidence" value="ECO:0007669"/>
    <property type="project" value="InterPro"/>
</dbReference>
<feature type="region of interest" description="Disordered" evidence="6">
    <location>
        <begin position="311"/>
        <end position="514"/>
    </location>
</feature>
<evidence type="ECO:0000313" key="8">
    <source>
        <dbReference type="Ensembl" id="ENSCMMP00000023531.1"/>
    </source>
</evidence>
<dbReference type="SMART" id="SM00451">
    <property type="entry name" value="ZnF_U1"/>
    <property type="match status" value="1"/>
</dbReference>
<dbReference type="InterPro" id="IPR013087">
    <property type="entry name" value="Znf_C2H2_type"/>
</dbReference>
<dbReference type="Proteomes" id="UP000694556">
    <property type="component" value="Chromosome 4"/>
</dbReference>
<dbReference type="InterPro" id="IPR036236">
    <property type="entry name" value="Znf_C2H2_sf"/>
</dbReference>
<feature type="region of interest" description="Disordered" evidence="6">
    <location>
        <begin position="202"/>
        <end position="284"/>
    </location>
</feature>
<feature type="compositionally biased region" description="Basic and acidic residues" evidence="6">
    <location>
        <begin position="324"/>
        <end position="356"/>
    </location>
</feature>
<evidence type="ECO:0000256" key="6">
    <source>
        <dbReference type="SAM" id="MobiDB-lite"/>
    </source>
</evidence>
<organism evidence="8 9">
    <name type="scientific">Cairina moschata</name>
    <name type="common">Muscovy duck</name>
    <dbReference type="NCBI Taxonomy" id="8855"/>
    <lineage>
        <taxon>Eukaryota</taxon>
        <taxon>Metazoa</taxon>
        <taxon>Chordata</taxon>
        <taxon>Craniata</taxon>
        <taxon>Vertebrata</taxon>
        <taxon>Euteleostomi</taxon>
        <taxon>Archelosauria</taxon>
        <taxon>Archosauria</taxon>
        <taxon>Dinosauria</taxon>
        <taxon>Saurischia</taxon>
        <taxon>Theropoda</taxon>
        <taxon>Coelurosauria</taxon>
        <taxon>Aves</taxon>
        <taxon>Neognathae</taxon>
        <taxon>Galloanserae</taxon>
        <taxon>Anseriformes</taxon>
        <taxon>Anatidae</taxon>
        <taxon>Anatinae</taxon>
        <taxon>Cairina</taxon>
    </lineage>
</organism>
<feature type="compositionally biased region" description="Polar residues" evidence="6">
    <location>
        <begin position="265"/>
        <end position="275"/>
    </location>
</feature>
<evidence type="ECO:0000256" key="3">
    <source>
        <dbReference type="ARBA" id="ARBA00022771"/>
    </source>
</evidence>
<feature type="region of interest" description="Disordered" evidence="6">
    <location>
        <begin position="692"/>
        <end position="716"/>
    </location>
</feature>
<sequence length="827" mass="88316">MSAVQIEPSESHLERAIREAAPRLAEAPVEKEEAELGVAPIDSADAELLGAKAEELLPPSSLEKEEALTDNTKLELGKPAVLSASEKEVKVRAEEVSAAATEPPGESCDVGKVEDVPSGSALKLPGEKKAGAVPEAVPPALDAASTEMVSPVVTQTNKKLDALDKNHVSDAVNTECEKPVTQITEKKPALQTGVAVERKVDVAGAATERNPEESALKAGTAAEETPEKLWGKTGAEPEKKLEKSVTKVGASVENAEKNVNEKNEGSLSKAPQNKGTGPAKVDETCKALPANPSLSVKEASSVGKAILKAVVSLPDVSKARVPVRRNEPPLCKGEEQKAASKPEPRGQAVAEKKMAPKEGGAPRAGSNRASLGDGSGKPKVSRSSVVDGKGGNGRNSSQQDKDSRVESRASSKQSQEGESRSSSTKKDNSSNKASLGGNAARPSKSGSSSSEEELFPFNLDEFVTVDEVVEESESPVKTRRNPPRGKRKDGAKNNSSSEPSSKRRKGKSSAARIAESELSFVTLDEIGEEEDVAAQLAGVANLEVIEEEELMVEAVKDPQSLVTLDEISEQEELGSHKDVPGSVFEEQDLKTEPLVTVDEIGEVEELPLNEPTGLSIEDVLKQKEDDKGPAEDSGEFVTSQVPDDPSALVTVDEIQEDNEDNPLVTLDEVNEDEDDFLADFNRLKEELNFVTVDEVGEEDEEEENTFPGKNLNEDEDDEDIVAVAGPEEEIAAIAGPEEEDIVAVAGPEEMEILGDMSPEDEDIISAPKDLDYLVPKAGFFCQICSLFYADETSVKNHCKTPLHQQNMEKFMAKQKDEGNSGEERSSR</sequence>
<name>A0A8C3CMS9_CAIMO</name>
<evidence type="ECO:0000256" key="1">
    <source>
        <dbReference type="ARBA" id="ARBA00004123"/>
    </source>
</evidence>
<dbReference type="PROSITE" id="PS50171">
    <property type="entry name" value="ZF_MATRIN"/>
    <property type="match status" value="1"/>
</dbReference>
<feature type="region of interest" description="Disordered" evidence="6">
    <location>
        <begin position="96"/>
        <end position="133"/>
    </location>
</feature>
<keyword evidence="4" id="KW-0862">Zinc</keyword>
<comment type="subcellular location">
    <subcellularLocation>
        <location evidence="1">Nucleus</location>
    </subcellularLocation>
</comment>
<evidence type="ECO:0000256" key="5">
    <source>
        <dbReference type="ARBA" id="ARBA00023242"/>
    </source>
</evidence>
<evidence type="ECO:0000256" key="4">
    <source>
        <dbReference type="ARBA" id="ARBA00022833"/>
    </source>
</evidence>
<feature type="compositionally biased region" description="Basic and acidic residues" evidence="6">
    <location>
        <begin position="620"/>
        <end position="630"/>
    </location>
</feature>
<feature type="region of interest" description="Disordered" evidence="6">
    <location>
        <begin position="620"/>
        <end position="645"/>
    </location>
</feature>
<evidence type="ECO:0000259" key="7">
    <source>
        <dbReference type="PROSITE" id="PS50171"/>
    </source>
</evidence>
<dbReference type="SUPFAM" id="SSF57667">
    <property type="entry name" value="beta-beta-alpha zinc fingers"/>
    <property type="match status" value="1"/>
</dbReference>
<dbReference type="InterPro" id="IPR003604">
    <property type="entry name" value="Matrin/U1-like-C_Znf_C2H2"/>
</dbReference>
<reference evidence="8" key="1">
    <citation type="submission" date="2018-09" db="EMBL/GenBank/DDBJ databases">
        <title>Common duck and Muscovy duck high density SNP chip.</title>
        <authorList>
            <person name="Vignal A."/>
            <person name="Thebault N."/>
            <person name="Warren W.C."/>
        </authorList>
    </citation>
    <scope>NUCLEOTIDE SEQUENCE [LARGE SCALE GENOMIC DNA]</scope>
</reference>
<evidence type="ECO:0000256" key="2">
    <source>
        <dbReference type="ARBA" id="ARBA00022723"/>
    </source>
</evidence>
<protein>
    <submittedName>
        <fullName evidence="8">Zinc finger protein 638</fullName>
    </submittedName>
</protein>
<reference evidence="8" key="2">
    <citation type="submission" date="2025-08" db="UniProtKB">
        <authorList>
            <consortium name="Ensembl"/>
        </authorList>
    </citation>
    <scope>IDENTIFICATION</scope>
</reference>
<evidence type="ECO:0000313" key="9">
    <source>
        <dbReference type="Proteomes" id="UP000694556"/>
    </source>
</evidence>
<feature type="compositionally biased region" description="Basic residues" evidence="6">
    <location>
        <begin position="477"/>
        <end position="489"/>
    </location>
</feature>
<keyword evidence="5" id="KW-0539">Nucleus</keyword>
<dbReference type="GO" id="GO:0008270">
    <property type="term" value="F:zinc ion binding"/>
    <property type="evidence" value="ECO:0007669"/>
    <property type="project" value="UniProtKB-KW"/>
</dbReference>
<accession>A0A8C3CMS9</accession>
<feature type="domain" description="Matrin-type" evidence="7">
    <location>
        <begin position="779"/>
        <end position="809"/>
    </location>
</feature>
<dbReference type="AlphaFoldDB" id="A0A8C3CMS9"/>
<feature type="compositionally biased region" description="Basic and acidic residues" evidence="6">
    <location>
        <begin position="399"/>
        <end position="429"/>
    </location>
</feature>
<keyword evidence="2" id="KW-0479">Metal-binding</keyword>
<feature type="compositionally biased region" description="Basic and acidic residues" evidence="6">
    <location>
        <begin position="254"/>
        <end position="264"/>
    </location>
</feature>
<keyword evidence="3" id="KW-0863">Zinc-finger</keyword>
<dbReference type="PROSITE" id="PS00028">
    <property type="entry name" value="ZINC_FINGER_C2H2_1"/>
    <property type="match status" value="1"/>
</dbReference>
<dbReference type="InterPro" id="IPR000690">
    <property type="entry name" value="Matrin/U1-C_Znf_C2H2"/>
</dbReference>
<reference evidence="8" key="3">
    <citation type="submission" date="2025-09" db="UniProtKB">
        <authorList>
            <consortium name="Ensembl"/>
        </authorList>
    </citation>
    <scope>IDENTIFICATION</scope>
</reference>
<keyword evidence="9" id="KW-1185">Reference proteome</keyword>
<feature type="compositionally biased region" description="Acidic residues" evidence="6">
    <location>
        <begin position="694"/>
        <end position="704"/>
    </location>
</feature>
<feature type="compositionally biased region" description="Basic and acidic residues" evidence="6">
    <location>
        <begin position="225"/>
        <end position="245"/>
    </location>
</feature>
<proteinExistence type="predicted"/>
<dbReference type="GO" id="GO:0005634">
    <property type="term" value="C:nucleus"/>
    <property type="evidence" value="ECO:0007669"/>
    <property type="project" value="UniProtKB-SubCell"/>
</dbReference>
<feature type="compositionally biased region" description="Acidic residues" evidence="6">
    <location>
        <begin position="463"/>
        <end position="473"/>
    </location>
</feature>